<keyword evidence="3" id="KW-1185">Reference proteome</keyword>
<dbReference type="Proteomes" id="UP001190491">
    <property type="component" value="Unassembled WGS sequence"/>
</dbReference>
<proteinExistence type="predicted"/>
<evidence type="ECO:0000313" key="2">
    <source>
        <dbReference type="EMBL" id="CAJ0867625.1"/>
    </source>
</evidence>
<dbReference type="Proteomes" id="UP001189792">
    <property type="component" value="Unassembled WGS sequence"/>
</dbReference>
<accession>A0AAD2F3X2</accession>
<comment type="caution">
    <text evidence="1">The sequence shown here is derived from an EMBL/GenBank/DDBJ whole genome shotgun (WGS) entry which is preliminary data.</text>
</comment>
<evidence type="ECO:0000313" key="1">
    <source>
        <dbReference type="EMBL" id="CAJ0859571.1"/>
    </source>
</evidence>
<evidence type="ECO:0000313" key="4">
    <source>
        <dbReference type="Proteomes" id="UP001190491"/>
    </source>
</evidence>
<dbReference type="RefSeq" id="WP_206275297.1">
    <property type="nucleotide sequence ID" value="NZ_CAUDKO010000003.1"/>
</dbReference>
<evidence type="ECO:0000313" key="3">
    <source>
        <dbReference type="Proteomes" id="UP001189792"/>
    </source>
</evidence>
<organism evidence="1 4">
    <name type="scientific">Ralstonia flatus</name>
    <dbReference type="NCBI Taxonomy" id="3058601"/>
    <lineage>
        <taxon>Bacteria</taxon>
        <taxon>Pseudomonadati</taxon>
        <taxon>Pseudomonadota</taxon>
        <taxon>Betaproteobacteria</taxon>
        <taxon>Burkholderiales</taxon>
        <taxon>Burkholderiaceae</taxon>
        <taxon>Ralstonia</taxon>
    </lineage>
</organism>
<dbReference type="EMBL" id="CAUDKO010000003">
    <property type="protein sequence ID" value="CAJ0859571.1"/>
    <property type="molecule type" value="Genomic_DNA"/>
</dbReference>
<dbReference type="AlphaFoldDB" id="A0AAD2F3X2"/>
<dbReference type="EMBL" id="CAUDLI010000003">
    <property type="protein sequence ID" value="CAJ0867625.1"/>
    <property type="molecule type" value="Genomic_DNA"/>
</dbReference>
<sequence>MTTVIVNLANKENIHEAAVTIDKVRWGHNGHASLGQGHNVPAGTYTARIYSGGKELKTKEVTVPTAGPVTFNLSAD</sequence>
<name>A0AAD2F3X2_9RALS</name>
<gene>
    <name evidence="2" type="ORF">R77564_01394</name>
    <name evidence="1" type="ORF">R77567_01377</name>
</gene>
<protein>
    <submittedName>
        <fullName evidence="1">Uncharacterized protein</fullName>
    </submittedName>
</protein>
<reference evidence="1 3" key="1">
    <citation type="submission" date="2023-07" db="EMBL/GenBank/DDBJ databases">
        <authorList>
            <person name="Peeters C."/>
        </authorList>
    </citation>
    <scope>NUCLEOTIDE SEQUENCE</scope>
    <source>
        <strain evidence="2 3">LMG 32965</strain>
        <strain evidence="1">R-77567</strain>
    </source>
</reference>